<dbReference type="EMBL" id="JBBLXS010000094">
    <property type="protein sequence ID" value="MEK0185103.1"/>
    <property type="molecule type" value="Genomic_DNA"/>
</dbReference>
<dbReference type="CDD" id="cd03801">
    <property type="entry name" value="GT4_PimA-like"/>
    <property type="match status" value="1"/>
</dbReference>
<keyword evidence="3" id="KW-1185">Reference proteome</keyword>
<accession>A0ABU8YL27</accession>
<sequence>MISEGLNYSFGINVVGHVTGEFGLGGGVRGTLRAIEAADIPFAIKDLREDTQRNLDSSYTNFSEDNPYPINLIHTNPHKSLLDLINPAYFKNRYNIGFWAWELPKFPDFGRFAFDIFDEVWTYSNYTAEAIAEVSPIPVLKLPPSISIPPNSLGREVLGLPEDKFIFLFMFDIGSGFERKNPLATIEAFKRAFGKSNDDVLLIVKYRPHPLFLHLQAQLKAQAEDWPSIQFIEGDLKKEELHALVDNCNCYVSLHRAEGFGLTMAEAMYYGKPTIATAYSSNIEFMNVGNSFPVKYELVKTTQDYGLYPKGSIWAEPDIDHAGSLMQYVFQNYSQAKQVGSRAASEIRSLLSPQAVGKKIKSRLEYITRTIEEKSCFESQAQAWKQAALQAQVELDRSKL</sequence>
<dbReference type="GO" id="GO:0016757">
    <property type="term" value="F:glycosyltransferase activity"/>
    <property type="evidence" value="ECO:0007669"/>
    <property type="project" value="UniProtKB-KW"/>
</dbReference>
<feature type="domain" description="Glycosyl transferase family 1" evidence="1">
    <location>
        <begin position="155"/>
        <end position="285"/>
    </location>
</feature>
<proteinExistence type="predicted"/>
<dbReference type="PANTHER" id="PTHR46656">
    <property type="entry name" value="PUTATIVE-RELATED"/>
    <property type="match status" value="1"/>
</dbReference>
<dbReference type="Proteomes" id="UP001384579">
    <property type="component" value="Unassembled WGS sequence"/>
</dbReference>
<comment type="caution">
    <text evidence="2">The sequence shown here is derived from an EMBL/GenBank/DDBJ whole genome shotgun (WGS) entry which is preliminary data.</text>
</comment>
<keyword evidence="2" id="KW-0328">Glycosyltransferase</keyword>
<dbReference type="InterPro" id="IPR001296">
    <property type="entry name" value="Glyco_trans_1"/>
</dbReference>
<dbReference type="EC" id="2.4.-.-" evidence="2"/>
<reference evidence="2 3" key="1">
    <citation type="journal article" date="2020" name="Harmful Algae">
        <title>Molecular and morphological characterization of a novel dihydroanatoxin-a producing Microcoleus species (cyanobacteria) from the Russian River, California, USA.</title>
        <authorList>
            <person name="Conklin K.Y."/>
            <person name="Stancheva R."/>
            <person name="Otten T.G."/>
            <person name="Fadness R."/>
            <person name="Boyer G.L."/>
            <person name="Read B."/>
            <person name="Zhang X."/>
            <person name="Sheath R.G."/>
        </authorList>
    </citation>
    <scope>NUCLEOTIDE SEQUENCE [LARGE SCALE GENOMIC DNA]</scope>
    <source>
        <strain evidence="2 3">PTRS2</strain>
    </source>
</reference>
<dbReference type="Pfam" id="PF00534">
    <property type="entry name" value="Glycos_transf_1"/>
    <property type="match status" value="1"/>
</dbReference>
<name>A0ABU8YL27_9CYAN</name>
<dbReference type="Gene3D" id="3.40.50.2000">
    <property type="entry name" value="Glycogen Phosphorylase B"/>
    <property type="match status" value="1"/>
</dbReference>
<protein>
    <submittedName>
        <fullName evidence="2">Glycosyltransferase family 4 protein</fullName>
        <ecNumber evidence="2">2.4.-.-</ecNumber>
    </submittedName>
</protein>
<dbReference type="SUPFAM" id="SSF53756">
    <property type="entry name" value="UDP-Glycosyltransferase/glycogen phosphorylase"/>
    <property type="match status" value="1"/>
</dbReference>
<gene>
    <name evidence="2" type="ORF">WMG39_09550</name>
</gene>
<evidence type="ECO:0000313" key="2">
    <source>
        <dbReference type="EMBL" id="MEK0185103.1"/>
    </source>
</evidence>
<evidence type="ECO:0000259" key="1">
    <source>
        <dbReference type="Pfam" id="PF00534"/>
    </source>
</evidence>
<organism evidence="2 3">
    <name type="scientific">Microcoleus anatoxicus PTRS2</name>
    <dbReference type="NCBI Taxonomy" id="2705321"/>
    <lineage>
        <taxon>Bacteria</taxon>
        <taxon>Bacillati</taxon>
        <taxon>Cyanobacteriota</taxon>
        <taxon>Cyanophyceae</taxon>
        <taxon>Oscillatoriophycideae</taxon>
        <taxon>Oscillatoriales</taxon>
        <taxon>Microcoleaceae</taxon>
        <taxon>Microcoleus</taxon>
        <taxon>Microcoleus anatoxicus</taxon>
    </lineage>
</organism>
<evidence type="ECO:0000313" key="3">
    <source>
        <dbReference type="Proteomes" id="UP001384579"/>
    </source>
</evidence>
<dbReference type="PANTHER" id="PTHR46656:SF3">
    <property type="entry name" value="PUTATIVE-RELATED"/>
    <property type="match status" value="1"/>
</dbReference>
<keyword evidence="2" id="KW-0808">Transferase</keyword>
<dbReference type="RefSeq" id="WP_340541419.1">
    <property type="nucleotide sequence ID" value="NZ_JBBLXS010000094.1"/>
</dbReference>